<keyword evidence="2" id="KW-1133">Transmembrane helix</keyword>
<keyword evidence="2" id="KW-0472">Membrane</keyword>
<evidence type="ECO:0000256" key="2">
    <source>
        <dbReference type="SAM" id="Phobius"/>
    </source>
</evidence>
<sequence>MLNKILICVTLVNLVVAARLFGRFENVPQEALDAARSGLKSHIVNGLNFQSRIDVSLVEVGKIKLAETRVFPVAKDYSFQTPDLPTGEYELSIHSYDFSVRTPRYRILVNDQIEAYEDPLASDSYNTSSKQLVTSETPLLVELSGFKSYYESPEGKLTEMVMNSPLGVVFRSKLYTALFFGMLVIMVFPYIIPYVAPDFAEQFQQLQTEMSQPPRPAEKIKEIPAEKAAVRQSRAKQRR</sequence>
<evidence type="ECO:0000313" key="6">
    <source>
        <dbReference type="Proteomes" id="UP000292447"/>
    </source>
</evidence>
<dbReference type="Proteomes" id="UP000292447">
    <property type="component" value="Chromosome IV"/>
</dbReference>
<protein>
    <recommendedName>
        <fullName evidence="4">ER membrane protein complex subunit 7 beta-sandwich domain-containing protein</fullName>
    </recommendedName>
</protein>
<feature type="domain" description="ER membrane protein complex subunit 7 beta-sandwich" evidence="4">
    <location>
        <begin position="66"/>
        <end position="166"/>
    </location>
</feature>
<dbReference type="EMBL" id="CP034459">
    <property type="protein sequence ID" value="QBM89280.1"/>
    <property type="molecule type" value="Genomic_DNA"/>
</dbReference>
<feature type="region of interest" description="Disordered" evidence="1">
    <location>
        <begin position="207"/>
        <end position="239"/>
    </location>
</feature>
<name>A0A4P6XPH5_9ASCO</name>
<feature type="chain" id="PRO_5020708963" description="ER membrane protein complex subunit 7 beta-sandwich domain-containing protein" evidence="3">
    <location>
        <begin position="18"/>
        <end position="239"/>
    </location>
</feature>
<keyword evidence="3" id="KW-0732">Signal</keyword>
<evidence type="ECO:0000256" key="3">
    <source>
        <dbReference type="SAM" id="SignalP"/>
    </source>
</evidence>
<keyword evidence="2" id="KW-0812">Transmembrane</keyword>
<reference evidence="6" key="1">
    <citation type="submission" date="2019-03" db="EMBL/GenBank/DDBJ databases">
        <title>Snf2 controls pulcherriminic acid biosynthesis and connects pigmentation and antifungal activity of the yeast Metschnikowia pulcherrima.</title>
        <authorList>
            <person name="Gore-Lloyd D."/>
            <person name="Sumann I."/>
            <person name="Brachmann A.O."/>
            <person name="Schneeberger K."/>
            <person name="Ortiz-Merino R.A."/>
            <person name="Moreno-Beltran M."/>
            <person name="Schlaefli M."/>
            <person name="Kirner P."/>
            <person name="Santos Kron A."/>
            <person name="Wolfe K.H."/>
            <person name="Piel J."/>
            <person name="Ahrens C.H."/>
            <person name="Henk D."/>
            <person name="Freimoser F.M."/>
        </authorList>
    </citation>
    <scope>NUCLEOTIDE SEQUENCE [LARGE SCALE GENOMIC DNA]</scope>
    <source>
        <strain evidence="6">APC 1.2</strain>
    </source>
</reference>
<evidence type="ECO:0000313" key="5">
    <source>
        <dbReference type="EMBL" id="QBM89280.1"/>
    </source>
</evidence>
<keyword evidence="6" id="KW-1185">Reference proteome</keyword>
<dbReference type="STRING" id="2163413.A0A4P6XPH5"/>
<organism evidence="5 6">
    <name type="scientific">Metschnikowia aff. pulcherrima</name>
    <dbReference type="NCBI Taxonomy" id="2163413"/>
    <lineage>
        <taxon>Eukaryota</taxon>
        <taxon>Fungi</taxon>
        <taxon>Dikarya</taxon>
        <taxon>Ascomycota</taxon>
        <taxon>Saccharomycotina</taxon>
        <taxon>Pichiomycetes</taxon>
        <taxon>Metschnikowiaceae</taxon>
        <taxon>Metschnikowia</taxon>
    </lineage>
</organism>
<dbReference type="Pfam" id="PF09430">
    <property type="entry name" value="EMC7_beta-sandw"/>
    <property type="match status" value="1"/>
</dbReference>
<feature type="compositionally biased region" description="Basic and acidic residues" evidence="1">
    <location>
        <begin position="216"/>
        <end position="229"/>
    </location>
</feature>
<feature type="transmembrane region" description="Helical" evidence="2">
    <location>
        <begin position="174"/>
        <end position="196"/>
    </location>
</feature>
<proteinExistence type="predicted"/>
<dbReference type="AlphaFoldDB" id="A0A4P6XPH5"/>
<gene>
    <name evidence="5" type="primary">MPUL0D03470</name>
    <name evidence="5" type="ORF">METSCH_D03470</name>
</gene>
<accession>A0A4P6XPH5</accession>
<evidence type="ECO:0000259" key="4">
    <source>
        <dbReference type="Pfam" id="PF09430"/>
    </source>
</evidence>
<feature type="signal peptide" evidence="3">
    <location>
        <begin position="1"/>
        <end position="17"/>
    </location>
</feature>
<evidence type="ECO:0000256" key="1">
    <source>
        <dbReference type="SAM" id="MobiDB-lite"/>
    </source>
</evidence>
<dbReference type="InterPro" id="IPR019008">
    <property type="entry name" value="Beta_sandwich_EMC7"/>
</dbReference>